<dbReference type="AlphaFoldDB" id="A0A8X6KUN2"/>
<gene>
    <name evidence="1" type="primary">NCL1_29031</name>
    <name evidence="1" type="ORF">TNCT_103721</name>
</gene>
<reference evidence="1" key="1">
    <citation type="submission" date="2020-07" db="EMBL/GenBank/DDBJ databases">
        <title>Multicomponent nature underlies the extraordinary mechanical properties of spider dragline silk.</title>
        <authorList>
            <person name="Kono N."/>
            <person name="Nakamura H."/>
            <person name="Mori M."/>
            <person name="Yoshida Y."/>
            <person name="Ohtoshi R."/>
            <person name="Malay A.D."/>
            <person name="Moran D.A.P."/>
            <person name="Tomita M."/>
            <person name="Numata K."/>
            <person name="Arakawa K."/>
        </authorList>
    </citation>
    <scope>NUCLEOTIDE SEQUENCE</scope>
</reference>
<dbReference type="EMBL" id="BMAO01013242">
    <property type="protein sequence ID" value="GFQ87215.1"/>
    <property type="molecule type" value="Genomic_DNA"/>
</dbReference>
<sequence>MMLTIRNYQLDVSFSNQSFIILQNSTRMLVAAKEKWNNEFQSDSAVSSDDITINRTSNFTTPEVKYNKGYNYHTFIDQSIFVTESMEQQRNCPCKQ</sequence>
<organism evidence="1 2">
    <name type="scientific">Trichonephila clavata</name>
    <name type="common">Joro spider</name>
    <name type="synonym">Nephila clavata</name>
    <dbReference type="NCBI Taxonomy" id="2740835"/>
    <lineage>
        <taxon>Eukaryota</taxon>
        <taxon>Metazoa</taxon>
        <taxon>Ecdysozoa</taxon>
        <taxon>Arthropoda</taxon>
        <taxon>Chelicerata</taxon>
        <taxon>Arachnida</taxon>
        <taxon>Araneae</taxon>
        <taxon>Araneomorphae</taxon>
        <taxon>Entelegynae</taxon>
        <taxon>Araneoidea</taxon>
        <taxon>Nephilidae</taxon>
        <taxon>Trichonephila</taxon>
    </lineage>
</organism>
<proteinExistence type="predicted"/>
<comment type="caution">
    <text evidence="1">The sequence shown here is derived from an EMBL/GenBank/DDBJ whole genome shotgun (WGS) entry which is preliminary data.</text>
</comment>
<evidence type="ECO:0000313" key="1">
    <source>
        <dbReference type="EMBL" id="GFQ87215.1"/>
    </source>
</evidence>
<keyword evidence="2" id="KW-1185">Reference proteome</keyword>
<protein>
    <submittedName>
        <fullName evidence="1">Major facilitator superfamily domain-containing protein 6</fullName>
    </submittedName>
</protein>
<name>A0A8X6KUN2_TRICU</name>
<accession>A0A8X6KUN2</accession>
<evidence type="ECO:0000313" key="2">
    <source>
        <dbReference type="Proteomes" id="UP000887116"/>
    </source>
</evidence>
<dbReference type="Proteomes" id="UP000887116">
    <property type="component" value="Unassembled WGS sequence"/>
</dbReference>